<dbReference type="Pfam" id="PF00378">
    <property type="entry name" value="ECH_1"/>
    <property type="match status" value="1"/>
</dbReference>
<dbReference type="SUPFAM" id="SSF52096">
    <property type="entry name" value="ClpP/crotonase"/>
    <property type="match status" value="1"/>
</dbReference>
<dbReference type="CDD" id="cd06558">
    <property type="entry name" value="crotonase-like"/>
    <property type="match status" value="1"/>
</dbReference>
<protein>
    <submittedName>
        <fullName evidence="3">Enoyl-CoA hydratase/isomerase family protein</fullName>
    </submittedName>
</protein>
<dbReference type="InterPro" id="IPR051683">
    <property type="entry name" value="Enoyl-CoA_Hydratase/Isomerase"/>
</dbReference>
<keyword evidence="3" id="KW-0413">Isomerase</keyword>
<dbReference type="Proteomes" id="UP000284120">
    <property type="component" value="Unassembled WGS sequence"/>
</dbReference>
<dbReference type="EMBL" id="SAYW01000001">
    <property type="protein sequence ID" value="RWU10262.1"/>
    <property type="molecule type" value="Genomic_DNA"/>
</dbReference>
<organism evidence="3 4">
    <name type="scientific">Pedobacter chitinilyticus</name>
    <dbReference type="NCBI Taxonomy" id="2233776"/>
    <lineage>
        <taxon>Bacteria</taxon>
        <taxon>Pseudomonadati</taxon>
        <taxon>Bacteroidota</taxon>
        <taxon>Sphingobacteriia</taxon>
        <taxon>Sphingobacteriales</taxon>
        <taxon>Sphingobacteriaceae</taxon>
        <taxon>Pedobacter</taxon>
    </lineage>
</organism>
<sequence length="259" mass="28490">MENSLVLYQVNNRIAEITINRPEKRNALNPALVESLKSAFKKAQEDENAKVVVLKANGEVFSAGADLAYMQQLQHFSYEENIQDSSALKDLFETIRTLSKVVIAQVEGHAIAGGCGLATICDVIFAVPEAKFGYTEVKLGFVPAIVSCYLVQKVGETIAKKLLLSGDLFTAEEALNYNLITYVTKAEEIPLMVNNFALHLCNNASGNSLALTKQLINYTSNTWLDSCLNEAVKTNARTRESGDFKKGISAFLAKEKINW</sequence>
<dbReference type="PANTHER" id="PTHR42964:SF1">
    <property type="entry name" value="POLYKETIDE BIOSYNTHESIS ENOYL-COA HYDRATASE PKSH-RELATED"/>
    <property type="match status" value="1"/>
</dbReference>
<dbReference type="PANTHER" id="PTHR42964">
    <property type="entry name" value="ENOYL-COA HYDRATASE"/>
    <property type="match status" value="1"/>
</dbReference>
<gene>
    <name evidence="3" type="ORF">DPV69_02645</name>
</gene>
<dbReference type="GO" id="GO:0016853">
    <property type="term" value="F:isomerase activity"/>
    <property type="evidence" value="ECO:0007669"/>
    <property type="project" value="UniProtKB-KW"/>
</dbReference>
<reference evidence="3 4" key="1">
    <citation type="submission" date="2018-06" db="EMBL/GenBank/DDBJ databases">
        <title>Pedobacter endophyticus sp. nov., an endophytic bacterium isolated from a leaf of Triticum aestivum.</title>
        <authorList>
            <person name="Zhang L."/>
        </authorList>
    </citation>
    <scope>NUCLEOTIDE SEQUENCE [LARGE SCALE GENOMIC DNA]</scope>
    <source>
        <strain evidence="3 4">CM134L-2</strain>
    </source>
</reference>
<evidence type="ECO:0000313" key="3">
    <source>
        <dbReference type="EMBL" id="RWU10262.1"/>
    </source>
</evidence>
<proteinExistence type="inferred from homology"/>
<dbReference type="OrthoDB" id="9775794at2"/>
<dbReference type="AlphaFoldDB" id="A0A3S4RSX5"/>
<dbReference type="RefSeq" id="WP_113645757.1">
    <property type="nucleotide sequence ID" value="NZ_QMHN01000001.1"/>
</dbReference>
<dbReference type="PROSITE" id="PS00166">
    <property type="entry name" value="ENOYL_COA_HYDRATASE"/>
    <property type="match status" value="1"/>
</dbReference>
<dbReference type="Gene3D" id="3.90.226.10">
    <property type="entry name" value="2-enoyl-CoA Hydratase, Chain A, domain 1"/>
    <property type="match status" value="1"/>
</dbReference>
<accession>A0A3S4RSX5</accession>
<keyword evidence="4" id="KW-1185">Reference proteome</keyword>
<comment type="caution">
    <text evidence="3">The sequence shown here is derived from an EMBL/GenBank/DDBJ whole genome shotgun (WGS) entry which is preliminary data.</text>
</comment>
<evidence type="ECO:0000256" key="2">
    <source>
        <dbReference type="RuleBase" id="RU003707"/>
    </source>
</evidence>
<name>A0A3S4RSX5_9SPHI</name>
<dbReference type="InterPro" id="IPR029045">
    <property type="entry name" value="ClpP/crotonase-like_dom_sf"/>
</dbReference>
<dbReference type="InterPro" id="IPR001753">
    <property type="entry name" value="Enoyl-CoA_hydra/iso"/>
</dbReference>
<comment type="similarity">
    <text evidence="1 2">Belongs to the enoyl-CoA hydratase/isomerase family.</text>
</comment>
<evidence type="ECO:0000313" key="4">
    <source>
        <dbReference type="Proteomes" id="UP000284120"/>
    </source>
</evidence>
<dbReference type="InterPro" id="IPR018376">
    <property type="entry name" value="Enoyl-CoA_hyd/isom_CS"/>
</dbReference>
<evidence type="ECO:0000256" key="1">
    <source>
        <dbReference type="ARBA" id="ARBA00005254"/>
    </source>
</evidence>